<feature type="transmembrane region" description="Helical" evidence="2">
    <location>
        <begin position="29"/>
        <end position="46"/>
    </location>
</feature>
<dbReference type="Proteomes" id="UP000237105">
    <property type="component" value="Unassembled WGS sequence"/>
</dbReference>
<accession>A0A2P5B0N8</accession>
<evidence type="ECO:0000313" key="3">
    <source>
        <dbReference type="EMBL" id="PON42311.1"/>
    </source>
</evidence>
<protein>
    <recommendedName>
        <fullName evidence="5">Transmembrane protein</fullName>
    </recommendedName>
</protein>
<evidence type="ECO:0008006" key="5">
    <source>
        <dbReference type="Google" id="ProtNLM"/>
    </source>
</evidence>
<keyword evidence="2" id="KW-0472">Membrane</keyword>
<gene>
    <name evidence="3" type="ORF">PanWU01x14_282670</name>
</gene>
<feature type="region of interest" description="Disordered" evidence="1">
    <location>
        <begin position="85"/>
        <end position="110"/>
    </location>
</feature>
<name>A0A2P5B0N8_PARAD</name>
<comment type="caution">
    <text evidence="3">The sequence shown here is derived from an EMBL/GenBank/DDBJ whole genome shotgun (WGS) entry which is preliminary data.</text>
</comment>
<keyword evidence="4" id="KW-1185">Reference proteome</keyword>
<proteinExistence type="predicted"/>
<evidence type="ECO:0000256" key="1">
    <source>
        <dbReference type="SAM" id="MobiDB-lite"/>
    </source>
</evidence>
<keyword evidence="2" id="KW-1133">Transmembrane helix</keyword>
<evidence type="ECO:0000313" key="4">
    <source>
        <dbReference type="Proteomes" id="UP000237105"/>
    </source>
</evidence>
<dbReference type="AlphaFoldDB" id="A0A2P5B0N8"/>
<reference evidence="4" key="1">
    <citation type="submission" date="2016-06" db="EMBL/GenBank/DDBJ databases">
        <title>Parallel loss of symbiosis genes in relatives of nitrogen-fixing non-legume Parasponia.</title>
        <authorList>
            <person name="Van Velzen R."/>
            <person name="Holmer R."/>
            <person name="Bu F."/>
            <person name="Rutten L."/>
            <person name="Van Zeijl A."/>
            <person name="Liu W."/>
            <person name="Santuari L."/>
            <person name="Cao Q."/>
            <person name="Sharma T."/>
            <person name="Shen D."/>
            <person name="Roswanjaya Y."/>
            <person name="Wardhani T."/>
            <person name="Kalhor M.S."/>
            <person name="Jansen J."/>
            <person name="Van den Hoogen J."/>
            <person name="Gungor B."/>
            <person name="Hartog M."/>
            <person name="Hontelez J."/>
            <person name="Verver J."/>
            <person name="Yang W.-C."/>
            <person name="Schijlen E."/>
            <person name="Repin R."/>
            <person name="Schilthuizen M."/>
            <person name="Schranz E."/>
            <person name="Heidstra R."/>
            <person name="Miyata K."/>
            <person name="Fedorova E."/>
            <person name="Kohlen W."/>
            <person name="Bisseling T."/>
            <person name="Smit S."/>
            <person name="Geurts R."/>
        </authorList>
    </citation>
    <scope>NUCLEOTIDE SEQUENCE [LARGE SCALE GENOMIC DNA]</scope>
    <source>
        <strain evidence="4">cv. WU1-14</strain>
    </source>
</reference>
<dbReference type="EMBL" id="JXTB01000394">
    <property type="protein sequence ID" value="PON42311.1"/>
    <property type="molecule type" value="Genomic_DNA"/>
</dbReference>
<organism evidence="3 4">
    <name type="scientific">Parasponia andersonii</name>
    <name type="common">Sponia andersonii</name>
    <dbReference type="NCBI Taxonomy" id="3476"/>
    <lineage>
        <taxon>Eukaryota</taxon>
        <taxon>Viridiplantae</taxon>
        <taxon>Streptophyta</taxon>
        <taxon>Embryophyta</taxon>
        <taxon>Tracheophyta</taxon>
        <taxon>Spermatophyta</taxon>
        <taxon>Magnoliopsida</taxon>
        <taxon>eudicotyledons</taxon>
        <taxon>Gunneridae</taxon>
        <taxon>Pentapetalae</taxon>
        <taxon>rosids</taxon>
        <taxon>fabids</taxon>
        <taxon>Rosales</taxon>
        <taxon>Cannabaceae</taxon>
        <taxon>Parasponia</taxon>
    </lineage>
</organism>
<keyword evidence="2" id="KW-0812">Transmembrane</keyword>
<sequence>MRQAWETARVSGERDWREGTEGRVWRERLLWRLGLLVLLLLLLLDVEEVGTSEKLLASETKSFGDGGTAAEAEVVVVVVQVEEEQVASQDGSPMAGFRKREVTKTSSYSG</sequence>
<evidence type="ECO:0000256" key="2">
    <source>
        <dbReference type="SAM" id="Phobius"/>
    </source>
</evidence>